<protein>
    <submittedName>
        <fullName evidence="2">NmrA family protein</fullName>
    </submittedName>
</protein>
<dbReference type="PANTHER" id="PTHR43162:SF1">
    <property type="entry name" value="PRESTALK A DIFFERENTIATION PROTEIN A"/>
    <property type="match status" value="1"/>
</dbReference>
<gene>
    <name evidence="2" type="ORF">LOOC260_117600</name>
</gene>
<reference evidence="2 3" key="1">
    <citation type="submission" date="2014-11" db="EMBL/GenBank/DDBJ databases">
        <title>Complete genome sequence and analysis of Lactobacillus hokkaidonensis LOOC260T.</title>
        <authorList>
            <person name="Tanizawa Y."/>
            <person name="Tohno M."/>
            <person name="Kaminuma E."/>
            <person name="Nakamura Y."/>
            <person name="Arita M."/>
        </authorList>
    </citation>
    <scope>NUCLEOTIDE SEQUENCE [LARGE SCALE GENOMIC DNA]</scope>
    <source>
        <strain evidence="2 3">LOOC260</strain>
    </source>
</reference>
<name>A0A0A1H0P2_9LACO</name>
<feature type="domain" description="NmrA-like" evidence="1">
    <location>
        <begin position="2"/>
        <end position="257"/>
    </location>
</feature>
<dbReference type="InterPro" id="IPR051604">
    <property type="entry name" value="Ergot_Alk_Oxidoreductase"/>
</dbReference>
<dbReference type="EMBL" id="AP014680">
    <property type="protein sequence ID" value="BAP86266.1"/>
    <property type="molecule type" value="Genomic_DNA"/>
</dbReference>
<dbReference type="HOGENOM" id="CLU_007383_10_2_9"/>
<evidence type="ECO:0000313" key="2">
    <source>
        <dbReference type="EMBL" id="BAP86266.1"/>
    </source>
</evidence>
<organism evidence="2 3">
    <name type="scientific">Paucilactobacillus hokkaidonensis JCM 18461</name>
    <dbReference type="NCBI Taxonomy" id="1291742"/>
    <lineage>
        <taxon>Bacteria</taxon>
        <taxon>Bacillati</taxon>
        <taxon>Bacillota</taxon>
        <taxon>Bacilli</taxon>
        <taxon>Lactobacillales</taxon>
        <taxon>Lactobacillaceae</taxon>
        <taxon>Paucilactobacillus</taxon>
    </lineage>
</organism>
<dbReference type="InterPro" id="IPR036291">
    <property type="entry name" value="NAD(P)-bd_dom_sf"/>
</dbReference>
<dbReference type="InterPro" id="IPR008030">
    <property type="entry name" value="NmrA-like"/>
</dbReference>
<dbReference type="SUPFAM" id="SSF51735">
    <property type="entry name" value="NAD(P)-binding Rossmann-fold domains"/>
    <property type="match status" value="1"/>
</dbReference>
<accession>A0A0A1H0P2</accession>
<evidence type="ECO:0000259" key="1">
    <source>
        <dbReference type="Pfam" id="PF05368"/>
    </source>
</evidence>
<dbReference type="KEGG" id="lho:LOOC260_117600"/>
<evidence type="ECO:0000313" key="3">
    <source>
        <dbReference type="Proteomes" id="UP000031620"/>
    </source>
</evidence>
<dbReference type="AlphaFoldDB" id="A0A0A1H0P2"/>
<dbReference type="RefSeq" id="WP_041094327.1">
    <property type="nucleotide sequence ID" value="NZ_AP014680.1"/>
</dbReference>
<sequence>MILVTSANGHTGQSIIKQLVKQGYEVRATDIAQSTTDLKQKLGVKEVLVGDLTNINIIREAVKGVDQIVYIPPLFIAEEALVGKYLVDEGIKQHINQFVMISVTHPIMSTLLQHTAKREVEEYLAYQELKNHFNYTVLQPMHYMHNFDPSAVHAQGAYSIFYDINTRLSYVDSDDVGEITGKVLADPVKHTLATYELVGPDFLSPNELVDQYNELTGEHAVAKRVDNLNDFMDTVGFLNVYSREAVTHLADTYSKWGLAGNPNVLTWLLGRQPTTFKQYLQKNIAE</sequence>
<proteinExistence type="predicted"/>
<dbReference type="Proteomes" id="UP000031620">
    <property type="component" value="Chromosome"/>
</dbReference>
<dbReference type="PANTHER" id="PTHR43162">
    <property type="match status" value="1"/>
</dbReference>
<dbReference type="Gene3D" id="3.40.50.720">
    <property type="entry name" value="NAD(P)-binding Rossmann-like Domain"/>
    <property type="match status" value="1"/>
</dbReference>
<dbReference type="Pfam" id="PF05368">
    <property type="entry name" value="NmrA"/>
    <property type="match status" value="1"/>
</dbReference>
<dbReference type="STRING" id="1291742.LOOC260_117600"/>